<reference evidence="2 3" key="1">
    <citation type="journal article" date="2019" name="ISME J.">
        <title>Genome analyses of uncultured TG2/ZB3 bacteria in 'Margulisbacteria' specifically attached to ectosymbiotic spirochetes of protists in the termite gut.</title>
        <authorList>
            <person name="Utami Y.D."/>
            <person name="Kuwahara H."/>
            <person name="Igai K."/>
            <person name="Murakami T."/>
            <person name="Sugaya K."/>
            <person name="Morikawa T."/>
            <person name="Nagura Y."/>
            <person name="Yuki M."/>
            <person name="Deevong P."/>
            <person name="Inoue T."/>
            <person name="Kihara K."/>
            <person name="Lo N."/>
            <person name="Yamada A."/>
            <person name="Ohkuma M."/>
            <person name="Hongoh Y."/>
        </authorList>
    </citation>
    <scope>NUCLEOTIDE SEQUENCE [LARGE SCALE GENOMIC DNA]</scope>
    <source>
        <strain evidence="2">NkOx7-01</strain>
    </source>
</reference>
<comment type="caution">
    <text evidence="2">The sequence shown here is derived from an EMBL/GenBank/DDBJ whole genome shotgun (WGS) entry which is preliminary data.</text>
</comment>
<keyword evidence="1" id="KW-0732">Signal</keyword>
<sequence>MRIKYLGLGLGLVLQAAALFALNDPPLTVRDVPPANEAYLSDTVLVKVFSIHGSAGGTLKIRLVNAISSDLLFDADGIESVELRSGLNSDYSGGSPVSNTSGRPIEGGAAYQLSFTHTGSASTTNYAIYYKISATAKYSITGGTDVFVNAKIDSLQEGDNEAVQISDSYVYSIKVKANGLVYKPSSLKTMLPSNSTGVPANITFAIMQFTLRAETSEVGIKSLSLGSAENFATSTENRDESVRRIILLADNGDGDYSGPDRETIVCDTGLLSYDKNGNTKEIVELPFGQTITLSAYSVSGGGVPNTQLSEKVFYVLYELGAGFPTGKTLTCRLIGGSGVLNNGNASSLRLGSAASTNISVVCRLADAWLISANALVHDPLSAVAGQRGIRMIDFSYLVPDTHQPIQNVVIEVANAGGTFQKLTDEGVNRVLLYKYPPVLSGQQTPSLVGVGDILDSKKVVFRSQTLEPGPNQYYVVYDIGVLAAKGMSAQAQVVGISVSTNSRNSNSSASFWSPAAPPGPAFINLYPNRALIGPIRVTDTSGGLNNIGNDITSIEPGQTFYVFVPIYNESESVDRPPAAGPAVQMEVVFHPSSNLNSTRPVFYAGSDFGSDSTERSDISSEFTWSNPLSFGNILPIYNEPTVATFTVTAQKLKTNGTVYVDAQVLYDISNEAGSYMQGSPDAPPAAYRAYYSPDKRFRSAAAGLGSGSIPAPSIPGYVTLQLNGSGSIVTASSWPEYILPGGISFTNSGIGEEGLTKVFINGDKIPPNSSLTISLNAELEAQLNYNFMIYQNGILLKRYEDWFLSETDATIYFPEKNFPETSAGTAGVIRIIPNNPDNPNDTIEETTLRYEILPVGQTMEIKEVLPYPTPYDPDTGPLYVGFENNSMDSGVMTVRIYDVTGREVYREEELKVLPGYNMYTWAGDFSSGGKVGRGVYVLRMTFKGSGKRHEVVTRFGVK</sequence>
<evidence type="ECO:0008006" key="4">
    <source>
        <dbReference type="Google" id="ProtNLM"/>
    </source>
</evidence>
<feature type="signal peptide" evidence="1">
    <location>
        <begin position="1"/>
        <end position="21"/>
    </location>
</feature>
<evidence type="ECO:0000313" key="2">
    <source>
        <dbReference type="EMBL" id="GBR72602.1"/>
    </source>
</evidence>
<proteinExistence type="predicted"/>
<keyword evidence="3" id="KW-1185">Reference proteome</keyword>
<evidence type="ECO:0000313" key="3">
    <source>
        <dbReference type="Proteomes" id="UP000269352"/>
    </source>
</evidence>
<accession>A0A388T7T0</accession>
<feature type="chain" id="PRO_5017176423" description="FlgD Ig-like domain-containing protein" evidence="1">
    <location>
        <begin position="22"/>
        <end position="958"/>
    </location>
</feature>
<dbReference type="AlphaFoldDB" id="A0A388T7T0"/>
<dbReference type="Gene3D" id="2.60.40.4070">
    <property type="match status" value="1"/>
</dbReference>
<protein>
    <recommendedName>
        <fullName evidence="4">FlgD Ig-like domain-containing protein</fullName>
    </recommendedName>
</protein>
<dbReference type="EMBL" id="BGZN01000001">
    <property type="protein sequence ID" value="GBR72602.1"/>
    <property type="molecule type" value="Genomic_DNA"/>
</dbReference>
<name>A0A388T7T0_TERA1</name>
<organism evidence="2 3">
    <name type="scientific">Termititenax aidoneus</name>
    <dbReference type="NCBI Taxonomy" id="2218524"/>
    <lineage>
        <taxon>Bacteria</taxon>
        <taxon>Bacillati</taxon>
        <taxon>Candidatus Margulisiibacteriota</taxon>
        <taxon>Candidatus Termititenacia</taxon>
        <taxon>Candidatus Termititenacales</taxon>
        <taxon>Candidatus Termititenacaceae</taxon>
        <taxon>Candidatus Termititenax</taxon>
    </lineage>
</organism>
<gene>
    <name evidence="2" type="ORF">NO1_0109</name>
</gene>
<dbReference type="Proteomes" id="UP000269352">
    <property type="component" value="Unassembled WGS sequence"/>
</dbReference>
<evidence type="ECO:0000256" key="1">
    <source>
        <dbReference type="SAM" id="SignalP"/>
    </source>
</evidence>